<dbReference type="Gene3D" id="1.25.40.10">
    <property type="entry name" value="Tetratricopeptide repeat domain"/>
    <property type="match status" value="2"/>
</dbReference>
<dbReference type="SMART" id="SM00028">
    <property type="entry name" value="TPR"/>
    <property type="match status" value="7"/>
</dbReference>
<dbReference type="PROSITE" id="PS50943">
    <property type="entry name" value="HTH_CROC1"/>
    <property type="match status" value="1"/>
</dbReference>
<dbReference type="EMBL" id="BNJK01000002">
    <property type="protein sequence ID" value="GHO98969.1"/>
    <property type="molecule type" value="Genomic_DNA"/>
</dbReference>
<dbReference type="SUPFAM" id="SSF47413">
    <property type="entry name" value="lambda repressor-like DNA-binding domains"/>
    <property type="match status" value="1"/>
</dbReference>
<dbReference type="PANTHER" id="PTHR47691">
    <property type="entry name" value="REGULATOR-RELATED"/>
    <property type="match status" value="1"/>
</dbReference>
<evidence type="ECO:0000259" key="1">
    <source>
        <dbReference type="PROSITE" id="PS50943"/>
    </source>
</evidence>
<dbReference type="InterPro" id="IPR011990">
    <property type="entry name" value="TPR-like_helical_dom_sf"/>
</dbReference>
<dbReference type="Gene3D" id="1.10.260.40">
    <property type="entry name" value="lambda repressor-like DNA-binding domains"/>
    <property type="match status" value="1"/>
</dbReference>
<sequence>MPGKKAAQARPNPLLRRARLEQGWSQQEVANRVGASQAHMVARWENGSAFPGPTYRKKLCELFAKNPQELGLVRQSLVEAQPTDSEASLQDPAIPLQALPLQRLVGRDRVLTKLREQLCGTGAVKRFAIEGLPGVGKTTLVAELALSPEVRTAFPEGVLWAGLGPQPNRQDHLRHWCSLLGITEAGQDAQREHERLAQALRQALWKRKMFLVLDDVWHIEDALACMVGGPDCTYLLTTRIPEVAVDFAGEKRLHLEELTQEESIRLLAQIAPMAHKMEPGQLASLAQKVGGLPLALTLMGNYLLLQARHRQHRRIRAALLQLQQAEARLRLEQPQAGFRRDPRLPEGMPLSLQAMIDLSGASLQEAERLALASLSILPPKPASFSEEAALAVMEASTEVLDRLVAVGLLEYRGTNRYSLHQTIATYARGLPRVEHVSEQRMITYVVRYAERHRAEYGALESELPLILAALELASGLGCQTEFVLCASAIFYMLRARGFFSLAERLLWQAYEIEKHREGERHLMLWYQLGSMLRERETCAQAETILEEGIALARQQGTLSSLAFLLARSATIAADRCAYTIAETRYQEALVLARQQNDVSCISLVLNNVAWLFAIRGDFALAEAGLQESLALARQTGKNSGIALANLGWMMGKQGKFAEASALLQEALSLARAASNDLLLSTFHLYLGWTQLRQNEDAQARYHVQEALSLARRMGRPRITRQASTLMAFLALREGNIESSEMLLQEALAAHQGDGHQSDRCLFFIVKGKMLMQQTQYVQACALLQEGLALASQIEHAEYRCGLLLLLSAAQQSLDDLKQASALRREGLALALRVGLPLPVDAGLGDSSGGRAQWNCRSYPIRRSIASLPRSPRWQGGERRNDASGK</sequence>
<dbReference type="CDD" id="cd00093">
    <property type="entry name" value="HTH_XRE"/>
    <property type="match status" value="1"/>
</dbReference>
<dbReference type="Proteomes" id="UP000597444">
    <property type="component" value="Unassembled WGS sequence"/>
</dbReference>
<proteinExistence type="predicted"/>
<dbReference type="PANTHER" id="PTHR47691:SF3">
    <property type="entry name" value="HTH-TYPE TRANSCRIPTIONAL REGULATOR RV0890C-RELATED"/>
    <property type="match status" value="1"/>
</dbReference>
<dbReference type="Pfam" id="PF01381">
    <property type="entry name" value="HTH_3"/>
    <property type="match status" value="1"/>
</dbReference>
<dbReference type="AlphaFoldDB" id="A0A8J3INL3"/>
<dbReference type="InterPro" id="IPR027417">
    <property type="entry name" value="P-loop_NTPase"/>
</dbReference>
<dbReference type="Pfam" id="PF13424">
    <property type="entry name" value="TPR_12"/>
    <property type="match status" value="1"/>
</dbReference>
<dbReference type="InterPro" id="IPR010982">
    <property type="entry name" value="Lambda_DNA-bd_dom_sf"/>
</dbReference>
<dbReference type="InterPro" id="IPR019734">
    <property type="entry name" value="TPR_rpt"/>
</dbReference>
<evidence type="ECO:0000313" key="3">
    <source>
        <dbReference type="Proteomes" id="UP000597444"/>
    </source>
</evidence>
<accession>A0A8J3INL3</accession>
<gene>
    <name evidence="2" type="primary">afsR</name>
    <name evidence="2" type="ORF">KSF_090170</name>
</gene>
<dbReference type="SUPFAM" id="SSF52540">
    <property type="entry name" value="P-loop containing nucleoside triphosphate hydrolases"/>
    <property type="match status" value="1"/>
</dbReference>
<keyword evidence="3" id="KW-1185">Reference proteome</keyword>
<dbReference type="GO" id="GO:0003677">
    <property type="term" value="F:DNA binding"/>
    <property type="evidence" value="ECO:0007669"/>
    <property type="project" value="InterPro"/>
</dbReference>
<dbReference type="InterPro" id="IPR002182">
    <property type="entry name" value="NB-ARC"/>
</dbReference>
<evidence type="ECO:0000313" key="2">
    <source>
        <dbReference type="EMBL" id="GHO98969.1"/>
    </source>
</evidence>
<reference evidence="2" key="1">
    <citation type="submission" date="2020-10" db="EMBL/GenBank/DDBJ databases">
        <title>Taxonomic study of unclassified bacteria belonging to the class Ktedonobacteria.</title>
        <authorList>
            <person name="Yabe S."/>
            <person name="Wang C.M."/>
            <person name="Zheng Y."/>
            <person name="Sakai Y."/>
            <person name="Cavaletti L."/>
            <person name="Monciardini P."/>
            <person name="Donadio S."/>
        </authorList>
    </citation>
    <scope>NUCLEOTIDE SEQUENCE</scope>
    <source>
        <strain evidence="2">ID150040</strain>
    </source>
</reference>
<dbReference type="RefSeq" id="WP_220209637.1">
    <property type="nucleotide sequence ID" value="NZ_BNJK01000002.1"/>
</dbReference>
<dbReference type="Pfam" id="PF00931">
    <property type="entry name" value="NB-ARC"/>
    <property type="match status" value="1"/>
</dbReference>
<dbReference type="InterPro" id="IPR001387">
    <property type="entry name" value="Cro/C1-type_HTH"/>
</dbReference>
<organism evidence="2 3">
    <name type="scientific">Reticulibacter mediterranei</name>
    <dbReference type="NCBI Taxonomy" id="2778369"/>
    <lineage>
        <taxon>Bacteria</taxon>
        <taxon>Bacillati</taxon>
        <taxon>Chloroflexota</taxon>
        <taxon>Ktedonobacteria</taxon>
        <taxon>Ktedonobacterales</taxon>
        <taxon>Reticulibacteraceae</taxon>
        <taxon>Reticulibacter</taxon>
    </lineage>
</organism>
<protein>
    <submittedName>
        <fullName evidence="2">Regulatory protein AfsR</fullName>
    </submittedName>
</protein>
<name>A0A8J3INL3_9CHLR</name>
<dbReference type="SUPFAM" id="SSF48452">
    <property type="entry name" value="TPR-like"/>
    <property type="match status" value="2"/>
</dbReference>
<comment type="caution">
    <text evidence="2">The sequence shown here is derived from an EMBL/GenBank/DDBJ whole genome shotgun (WGS) entry which is preliminary data.</text>
</comment>
<dbReference type="SMART" id="SM00530">
    <property type="entry name" value="HTH_XRE"/>
    <property type="match status" value="1"/>
</dbReference>
<feature type="domain" description="HTH cro/C1-type" evidence="1">
    <location>
        <begin position="15"/>
        <end position="70"/>
    </location>
</feature>
<dbReference type="GO" id="GO:0043531">
    <property type="term" value="F:ADP binding"/>
    <property type="evidence" value="ECO:0007669"/>
    <property type="project" value="InterPro"/>
</dbReference>
<dbReference type="Gene3D" id="3.40.50.300">
    <property type="entry name" value="P-loop containing nucleotide triphosphate hydrolases"/>
    <property type="match status" value="1"/>
</dbReference>
<dbReference type="PRINTS" id="PR00364">
    <property type="entry name" value="DISEASERSIST"/>
</dbReference>